<dbReference type="AlphaFoldDB" id="A0AAD7DHA1"/>
<name>A0AAD7DHA1_MYCRO</name>
<organism evidence="2 3">
    <name type="scientific">Mycena rosella</name>
    <name type="common">Pink bonnet</name>
    <name type="synonym">Agaricus rosellus</name>
    <dbReference type="NCBI Taxonomy" id="1033263"/>
    <lineage>
        <taxon>Eukaryota</taxon>
        <taxon>Fungi</taxon>
        <taxon>Dikarya</taxon>
        <taxon>Basidiomycota</taxon>
        <taxon>Agaricomycotina</taxon>
        <taxon>Agaricomycetes</taxon>
        <taxon>Agaricomycetidae</taxon>
        <taxon>Agaricales</taxon>
        <taxon>Marasmiineae</taxon>
        <taxon>Mycenaceae</taxon>
        <taxon>Mycena</taxon>
    </lineage>
</organism>
<keyword evidence="1" id="KW-0472">Membrane</keyword>
<dbReference type="EMBL" id="JARKIE010000057">
    <property type="protein sequence ID" value="KAJ7691533.1"/>
    <property type="molecule type" value="Genomic_DNA"/>
</dbReference>
<evidence type="ECO:0000313" key="3">
    <source>
        <dbReference type="Proteomes" id="UP001221757"/>
    </source>
</evidence>
<protein>
    <submittedName>
        <fullName evidence="2">Uncharacterized protein</fullName>
    </submittedName>
</protein>
<keyword evidence="1" id="KW-0812">Transmembrane</keyword>
<accession>A0AAD7DHA1</accession>
<sequence length="197" mass="21961">MTSHVTAAPVHQDQVLHARLDAPFKNRLRVRASSSAKKVRPVSIAVVLKVRTRLSNSAVLNHVSTDVSHGDACAQWFHAAWTAPIQVAVCLIILLVEFALRRGSMRWTDARARMVLGVLGAMRIFDIRKNELKGIRCIQHSQSANIATAFPLHRLAVKLAFVAYTETSKQFDVAAVFASFSRFQVQFLFDLLLLCPE</sequence>
<keyword evidence="1" id="KW-1133">Transmembrane helix</keyword>
<reference evidence="2" key="1">
    <citation type="submission" date="2023-03" db="EMBL/GenBank/DDBJ databases">
        <title>Massive genome expansion in bonnet fungi (Mycena s.s.) driven by repeated elements and novel gene families across ecological guilds.</title>
        <authorList>
            <consortium name="Lawrence Berkeley National Laboratory"/>
            <person name="Harder C.B."/>
            <person name="Miyauchi S."/>
            <person name="Viragh M."/>
            <person name="Kuo A."/>
            <person name="Thoen E."/>
            <person name="Andreopoulos B."/>
            <person name="Lu D."/>
            <person name="Skrede I."/>
            <person name="Drula E."/>
            <person name="Henrissat B."/>
            <person name="Morin E."/>
            <person name="Kohler A."/>
            <person name="Barry K."/>
            <person name="LaButti K."/>
            <person name="Morin E."/>
            <person name="Salamov A."/>
            <person name="Lipzen A."/>
            <person name="Mereny Z."/>
            <person name="Hegedus B."/>
            <person name="Baldrian P."/>
            <person name="Stursova M."/>
            <person name="Weitz H."/>
            <person name="Taylor A."/>
            <person name="Grigoriev I.V."/>
            <person name="Nagy L.G."/>
            <person name="Martin F."/>
            <person name="Kauserud H."/>
        </authorList>
    </citation>
    <scope>NUCLEOTIDE SEQUENCE</scope>
    <source>
        <strain evidence="2">CBHHK067</strain>
    </source>
</reference>
<evidence type="ECO:0000256" key="1">
    <source>
        <dbReference type="SAM" id="Phobius"/>
    </source>
</evidence>
<gene>
    <name evidence="2" type="ORF">B0H17DRAFT_1200952</name>
</gene>
<feature type="transmembrane region" description="Helical" evidence="1">
    <location>
        <begin position="76"/>
        <end position="96"/>
    </location>
</feature>
<dbReference type="Proteomes" id="UP001221757">
    <property type="component" value="Unassembled WGS sequence"/>
</dbReference>
<keyword evidence="3" id="KW-1185">Reference proteome</keyword>
<comment type="caution">
    <text evidence="2">The sequence shown here is derived from an EMBL/GenBank/DDBJ whole genome shotgun (WGS) entry which is preliminary data.</text>
</comment>
<proteinExistence type="predicted"/>
<evidence type="ECO:0000313" key="2">
    <source>
        <dbReference type="EMBL" id="KAJ7691533.1"/>
    </source>
</evidence>